<evidence type="ECO:0000313" key="1">
    <source>
        <dbReference type="EMBL" id="GFT62144.1"/>
    </source>
</evidence>
<gene>
    <name evidence="1" type="ORF">NPIL_180131</name>
</gene>
<name>A0A8X6U0C3_NEPPI</name>
<dbReference type="InterPro" id="IPR038081">
    <property type="entry name" value="CalX-like_sf"/>
</dbReference>
<organism evidence="1 2">
    <name type="scientific">Nephila pilipes</name>
    <name type="common">Giant wood spider</name>
    <name type="synonym">Nephila maculata</name>
    <dbReference type="NCBI Taxonomy" id="299642"/>
    <lineage>
        <taxon>Eukaryota</taxon>
        <taxon>Metazoa</taxon>
        <taxon>Ecdysozoa</taxon>
        <taxon>Arthropoda</taxon>
        <taxon>Chelicerata</taxon>
        <taxon>Arachnida</taxon>
        <taxon>Araneae</taxon>
        <taxon>Araneomorphae</taxon>
        <taxon>Entelegynae</taxon>
        <taxon>Araneoidea</taxon>
        <taxon>Nephilidae</taxon>
        <taxon>Nephila</taxon>
    </lineage>
</organism>
<protein>
    <submittedName>
        <fullName evidence="1">Uncharacterized protein</fullName>
    </submittedName>
</protein>
<dbReference type="EMBL" id="BMAW01019206">
    <property type="protein sequence ID" value="GFT62144.1"/>
    <property type="molecule type" value="Genomic_DNA"/>
</dbReference>
<reference evidence="1" key="1">
    <citation type="submission" date="2020-08" db="EMBL/GenBank/DDBJ databases">
        <title>Multicomponent nature underlies the extraordinary mechanical properties of spider dragline silk.</title>
        <authorList>
            <person name="Kono N."/>
            <person name="Nakamura H."/>
            <person name="Mori M."/>
            <person name="Yoshida Y."/>
            <person name="Ohtoshi R."/>
            <person name="Malay A.D."/>
            <person name="Moran D.A.P."/>
            <person name="Tomita M."/>
            <person name="Numata K."/>
            <person name="Arakawa K."/>
        </authorList>
    </citation>
    <scope>NUCLEOTIDE SEQUENCE</scope>
</reference>
<accession>A0A8X6U0C3</accession>
<sequence>MTKTFLKTALHANNPYLKNYLREQSGQDINENQEDLSEDEKIALLGKPRLGEQYKVQIRIKESREFK</sequence>
<comment type="caution">
    <text evidence="1">The sequence shown here is derived from an EMBL/GenBank/DDBJ whole genome shotgun (WGS) entry which is preliminary data.</text>
</comment>
<evidence type="ECO:0000313" key="2">
    <source>
        <dbReference type="Proteomes" id="UP000887013"/>
    </source>
</evidence>
<feature type="non-terminal residue" evidence="1">
    <location>
        <position position="1"/>
    </location>
</feature>
<dbReference type="Proteomes" id="UP000887013">
    <property type="component" value="Unassembled WGS sequence"/>
</dbReference>
<dbReference type="Gene3D" id="2.60.40.2030">
    <property type="match status" value="1"/>
</dbReference>
<proteinExistence type="predicted"/>
<dbReference type="OrthoDB" id="418484at2759"/>
<keyword evidence="2" id="KW-1185">Reference proteome</keyword>
<dbReference type="AlphaFoldDB" id="A0A8X6U0C3"/>